<dbReference type="NCBIfam" id="TIGR01451">
    <property type="entry name" value="B_ant_repeat"/>
    <property type="match status" value="1"/>
</dbReference>
<proteinExistence type="predicted"/>
<keyword evidence="2" id="KW-0732">Signal</keyword>
<sequence>MKKNIFFMNKWILGLLLIFSSLLKAQEGTKQVSPQTNRLSGLYYNPSSNYGSYFNAPDDNNINFVISNFNTERFYFGFSWTNYGNASAADQVLNYSTQSEYMYYRILDSDGVVVAGPTLLPRASGSAGQINTYAQAVAGPNIAGTNPSGYSPLQFTPTKNDTFVIQYWRGSSSSSAVNNTSAVSPLFDFTVATATGSFRSGRVFATKWGLVTTTPNTSNPAQYFTDISSIGAPGFYVYTNTNNVLKLDLPDIQPLAYTVGVNNYGITDTNNFATDRRSVNSTTGVTPSLPGGFNVFLNAPDPALFTYGAVEGPPPSFAASIITPVNACNTAPYNINFKTEEFGDYRIIIKGTGNTDRILYFYNLSAGDYSMEWDGRDGVGVLFPTANILTFELTAFADRFNVPIFDAERNAGGLRVSTIAPAGMQVSNLFWDDSGLSAFNTGSTNGNSTPAGTNNSTIGTPSPSHIWTSGTGTTYQTYFGNARTINTWGYLYFQTITGTSSLLCADLSLTKTVNNATPTIGNNVVFTLVASNNVAGSTATSVVVNDLLPSGFSFVSAAPPTGTTFSYPNWNIGNLVTGTNRTITITAKVEASTNYTNIAKIRTVNFETNYNNNAAYMKVTPPATPTEITVTNICPVANIDIPSPNGLELNNIHYGIAPAGSTLVWFDNPNHTGSPVSNTFIKTSGSYYAFYYDSIGNCYSPASAKVNVLIQNCKCRKSPSVQVADSFTKVGITTHESKSANWPDSIPNGFIALESASKGFVITRTSPSNITNPVLGMLIYDPGADDCVKIYNGTTWHCLVQSCND</sequence>
<feature type="signal peptide" evidence="2">
    <location>
        <begin position="1"/>
        <end position="25"/>
    </location>
</feature>
<gene>
    <name evidence="4" type="ORF">B0I22_1350</name>
</gene>
<dbReference type="InterPro" id="IPR001434">
    <property type="entry name" value="OmcB-like_DUF11"/>
</dbReference>
<dbReference type="Proteomes" id="UP000295313">
    <property type="component" value="Unassembled WGS sequence"/>
</dbReference>
<dbReference type="RefSeq" id="WP_133943786.1">
    <property type="nucleotide sequence ID" value="NZ_SOEO01000001.1"/>
</dbReference>
<dbReference type="InterPro" id="IPR047589">
    <property type="entry name" value="DUF11_rpt"/>
</dbReference>
<name>A0A4R8IAL7_9FLAO</name>
<dbReference type="OrthoDB" id="601690at2"/>
<evidence type="ECO:0000259" key="3">
    <source>
        <dbReference type="Pfam" id="PF01345"/>
    </source>
</evidence>
<reference evidence="4 5" key="1">
    <citation type="submission" date="2019-03" db="EMBL/GenBank/DDBJ databases">
        <title>Genomic Encyclopedia of Type Strains, Phase III (KMG-III): the genomes of soil and plant-associated and newly described type strains.</title>
        <authorList>
            <person name="Whitman W."/>
        </authorList>
    </citation>
    <scope>NUCLEOTIDE SEQUENCE [LARGE SCALE GENOMIC DNA]</scope>
    <source>
        <strain evidence="4 5">CGMCC 1.12802</strain>
    </source>
</reference>
<feature type="region of interest" description="Disordered" evidence="1">
    <location>
        <begin position="443"/>
        <end position="463"/>
    </location>
</feature>
<protein>
    <submittedName>
        <fullName evidence="4">Putative repeat protein (TIGR01451 family)</fullName>
    </submittedName>
</protein>
<feature type="chain" id="PRO_5020883430" evidence="2">
    <location>
        <begin position="26"/>
        <end position="805"/>
    </location>
</feature>
<dbReference type="AlphaFoldDB" id="A0A4R8IAL7"/>
<evidence type="ECO:0000313" key="5">
    <source>
        <dbReference type="Proteomes" id="UP000295313"/>
    </source>
</evidence>
<evidence type="ECO:0000256" key="1">
    <source>
        <dbReference type="SAM" id="MobiDB-lite"/>
    </source>
</evidence>
<feature type="domain" description="DUF11" evidence="3">
    <location>
        <begin position="506"/>
        <end position="617"/>
    </location>
</feature>
<organism evidence="4 5">
    <name type="scientific">Epilithonimonas xixisoli</name>
    <dbReference type="NCBI Taxonomy" id="1476462"/>
    <lineage>
        <taxon>Bacteria</taxon>
        <taxon>Pseudomonadati</taxon>
        <taxon>Bacteroidota</taxon>
        <taxon>Flavobacteriia</taxon>
        <taxon>Flavobacteriales</taxon>
        <taxon>Weeksellaceae</taxon>
        <taxon>Chryseobacterium group</taxon>
        <taxon>Epilithonimonas</taxon>
    </lineage>
</organism>
<accession>A0A4R8IAL7</accession>
<dbReference type="EMBL" id="SOEO01000001">
    <property type="protein sequence ID" value="TDX87168.1"/>
    <property type="molecule type" value="Genomic_DNA"/>
</dbReference>
<evidence type="ECO:0000256" key="2">
    <source>
        <dbReference type="SAM" id="SignalP"/>
    </source>
</evidence>
<evidence type="ECO:0000313" key="4">
    <source>
        <dbReference type="EMBL" id="TDX87168.1"/>
    </source>
</evidence>
<comment type="caution">
    <text evidence="4">The sequence shown here is derived from an EMBL/GenBank/DDBJ whole genome shotgun (WGS) entry which is preliminary data.</text>
</comment>
<dbReference type="Pfam" id="PF01345">
    <property type="entry name" value="DUF11"/>
    <property type="match status" value="1"/>
</dbReference>
<keyword evidence="5" id="KW-1185">Reference proteome</keyword>